<feature type="transmembrane region" description="Helical" evidence="1">
    <location>
        <begin position="15"/>
        <end position="40"/>
    </location>
</feature>
<evidence type="ECO:0000256" key="1">
    <source>
        <dbReference type="SAM" id="Phobius"/>
    </source>
</evidence>
<reference evidence="3 4" key="1">
    <citation type="submission" date="2019-03" db="EMBL/GenBank/DDBJ databases">
        <title>Paraburkholderia sp. 7MH5, isolated from subtropical forest soil.</title>
        <authorList>
            <person name="Gao Z.-H."/>
            <person name="Qiu L.-H."/>
        </authorList>
    </citation>
    <scope>NUCLEOTIDE SEQUENCE [LARGE SCALE GENOMIC DNA]</scope>
    <source>
        <strain evidence="3 4">7MH5</strain>
    </source>
</reference>
<evidence type="ECO:0000313" key="3">
    <source>
        <dbReference type="EMBL" id="QBR03122.1"/>
    </source>
</evidence>
<keyword evidence="4" id="KW-1185">Reference proteome</keyword>
<dbReference type="EMBL" id="CP038151">
    <property type="protein sequence ID" value="QBR03122.1"/>
    <property type="molecule type" value="Genomic_DNA"/>
</dbReference>
<keyword evidence="1" id="KW-1133">Transmembrane helix</keyword>
<dbReference type="OrthoDB" id="8555302at2"/>
<protein>
    <submittedName>
        <fullName evidence="3">DUF1566 domain-containing protein</fullName>
    </submittedName>
</protein>
<feature type="domain" description="Lcl C-terminal" evidence="2">
    <location>
        <begin position="62"/>
        <end position="188"/>
    </location>
</feature>
<dbReference type="Pfam" id="PF07603">
    <property type="entry name" value="Lcl_C"/>
    <property type="match status" value="1"/>
</dbReference>
<dbReference type="Proteomes" id="UP000295727">
    <property type="component" value="Chromosome 4"/>
</dbReference>
<dbReference type="KEGG" id="ppai:E1956_38790"/>
<gene>
    <name evidence="3" type="ORF">E1956_38790</name>
</gene>
<sequence length="190" mass="20918">MSNGRSCVFHNRHHFILYLVMIISRSFAGALVCFSLMFAVSSPCHSACVDKRLPAMAIKDGVAIDKASGLVWRRCIVGTNWNSRKKQCDGEVKGLAQKEALAEARRAGPGWRVPSIQELKSIRLNTCKGPKIDTRTFPNIGASDLGEGMDIWSSTTAISADTFYYLNFSDGSLDFHSDGFNLGVLLVRKK</sequence>
<keyword evidence="1" id="KW-0812">Transmembrane</keyword>
<keyword evidence="1" id="KW-0472">Membrane</keyword>
<evidence type="ECO:0000259" key="2">
    <source>
        <dbReference type="Pfam" id="PF07603"/>
    </source>
</evidence>
<dbReference type="InterPro" id="IPR011460">
    <property type="entry name" value="Lcl_C"/>
</dbReference>
<dbReference type="AlphaFoldDB" id="A0A4P7D8V8"/>
<accession>A0A4P7D8V8</accession>
<proteinExistence type="predicted"/>
<name>A0A4P7D8V8_9BURK</name>
<evidence type="ECO:0000313" key="4">
    <source>
        <dbReference type="Proteomes" id="UP000295727"/>
    </source>
</evidence>
<organism evidence="3 4">
    <name type="scientific">Paraburkholderia pallida</name>
    <dbReference type="NCBI Taxonomy" id="2547399"/>
    <lineage>
        <taxon>Bacteria</taxon>
        <taxon>Pseudomonadati</taxon>
        <taxon>Pseudomonadota</taxon>
        <taxon>Betaproteobacteria</taxon>
        <taxon>Burkholderiales</taxon>
        <taxon>Burkholderiaceae</taxon>
        <taxon>Paraburkholderia</taxon>
    </lineage>
</organism>